<dbReference type="KEGG" id="rte:GSU10_10240"/>
<keyword evidence="1" id="KW-0732">Signal</keyword>
<name>A0AAE6V6A8_9MICO</name>
<proteinExistence type="predicted"/>
<evidence type="ECO:0000313" key="2">
    <source>
        <dbReference type="EMBL" id="QHC55972.1"/>
    </source>
</evidence>
<accession>A0AAE6V6A8</accession>
<organism evidence="2 3">
    <name type="scientific">Rathayibacter tanaceti</name>
    <dbReference type="NCBI Taxonomy" id="1671680"/>
    <lineage>
        <taxon>Bacteria</taxon>
        <taxon>Bacillati</taxon>
        <taxon>Actinomycetota</taxon>
        <taxon>Actinomycetes</taxon>
        <taxon>Micrococcales</taxon>
        <taxon>Microbacteriaceae</taxon>
        <taxon>Rathayibacter</taxon>
    </lineage>
</organism>
<sequence length="918" mass="91461">MDRVRSKVRRTMVGAAIAAVVAVLAGCTPPEPPPLAAAKVLQSVSIGLSTNGAVGEIEGTALGVGEDPSDTTVATTTYDPAAVAADLPVRVRSSWRTADASGTDLAELAGRSGRVEISLAVENLTVHAEEVAFDVAGRSASRSALVGAPLTVAASTVLPGVSPSNVVTEDESGTVTNGVLSRDDHGDAVVQWASLLAPPGGGATATLTLVADVDDFAVPAFDLAVQPGLSTDPTTAGALDAAFDSGDASPLALERRTIEVITSVDDLLTQAGTTVAEVRTSLDATSETLGIRTAEELRTSTASTAASMQGLSGQLATLKTQLSSTVSGTESGLLQQLSQAIDAVDAMLGDTSAAVPSPELSGSGCTVAATGASGTSGSIYSELLRLTSELDAYGTAAASCRDEVVASLRSAVGPAEPSAQSCAAPSMTCSLAASGAAVDTVLLGMLGRGQSLVDSLQPELMAGVESDYAALSSRVDATSAAVDALADPSGSVAQTLAGLSTTLDGLDTDTGELEKAVTSVGATAKTALDELGTPTTAGSLSAQNHELADRLCELLPAIPAPTIPAPATTPRATSAPSAVPRGSIEELRAYLTGTPCSGKGRLDTPDGYSAPMADRLRAQVGAWTSVASITGDTGAGADLAALRTALASVRSDVAATGATAGADDSRLAGLLAALRASAAALSTQRDALGARVDALGTQQDALAPAIQQAFAEADSAASSAVAALLDAQVRRVSTRSAADADAITAMFDRSVSGLHEAAADIGTDGAATVDAEHQALSTAEARIGEAVTERTRDSLASIATTIDASTRDTDGASALLAADLHKVLLDLGDRTVGGSGLLGSMTTSAAKVGTADVQLALASQSAQGYAAVRSEDVSGILLAQAQERASIQAADTLPAFHLDVPEGAHSQTVYSFRIGDGQ</sequence>
<feature type="chain" id="PRO_5042130742" evidence="1">
    <location>
        <begin position="26"/>
        <end position="918"/>
    </location>
</feature>
<gene>
    <name evidence="2" type="ORF">GSU10_10240</name>
</gene>
<reference evidence="3" key="1">
    <citation type="submission" date="2019-12" db="EMBL/GenBank/DDBJ databases">
        <title>Complete and draft genome sequences of new strains and members of some known species of the genus Rathayibacter isolated from plants.</title>
        <authorList>
            <person name="Tarlachkov S.V."/>
            <person name="Starodumova I.P."/>
            <person name="Dorofeeva L.V."/>
            <person name="Prisyazhnaya N.V."/>
            <person name="Leyn S."/>
            <person name="Zlamal J."/>
            <person name="Elan M."/>
            <person name="Osterman A.L."/>
            <person name="Nadler S."/>
            <person name="Subbotin S.A."/>
            <person name="Evtushenko L.I."/>
        </authorList>
    </citation>
    <scope>NUCLEOTIDE SEQUENCE [LARGE SCALE GENOMIC DNA]</scope>
    <source>
        <strain evidence="3">VKM Ac-2761</strain>
    </source>
</reference>
<dbReference type="AlphaFoldDB" id="A0AAE6V6A8"/>
<dbReference type="Proteomes" id="UP000465031">
    <property type="component" value="Chromosome"/>
</dbReference>
<evidence type="ECO:0000256" key="1">
    <source>
        <dbReference type="SAM" id="SignalP"/>
    </source>
</evidence>
<dbReference type="EMBL" id="CP047186">
    <property type="protein sequence ID" value="QHC55972.1"/>
    <property type="molecule type" value="Genomic_DNA"/>
</dbReference>
<dbReference type="PROSITE" id="PS51257">
    <property type="entry name" value="PROKAR_LIPOPROTEIN"/>
    <property type="match status" value="1"/>
</dbReference>
<evidence type="ECO:0000313" key="3">
    <source>
        <dbReference type="Proteomes" id="UP000465031"/>
    </source>
</evidence>
<protein>
    <submittedName>
        <fullName evidence="2">Uncharacterized protein</fullName>
    </submittedName>
</protein>
<dbReference type="RefSeq" id="WP_082845160.1">
    <property type="nucleotide sequence ID" value="NZ_CP047186.1"/>
</dbReference>
<feature type="signal peptide" evidence="1">
    <location>
        <begin position="1"/>
        <end position="25"/>
    </location>
</feature>